<sequence>MFNMATMAADEFRANYQERIWRRWADKAGHILGRYVADGSDDEDFLHDLYLDGASPDEAVTEMHAQQAA</sequence>
<gene>
    <name evidence="1" type="ORF">Aurca01_00064</name>
</gene>
<reference evidence="1" key="1">
    <citation type="journal article" date="2024" name="J. Gen. Virol.">
        <title>Novel phages of Pseudomonas syringae unveil numerous potential auxiliary metabolic genes.</title>
        <authorList>
            <person name="Feltin C."/>
            <person name="Garneau J.R."/>
            <person name="Morris C.E."/>
            <person name="Berard A."/>
            <person name="Torres-Barcelo C."/>
        </authorList>
    </citation>
    <scope>NUCLEOTIDE SEQUENCE</scope>
</reference>
<protein>
    <submittedName>
        <fullName evidence="1">Uncharacterized protein</fullName>
    </submittedName>
</protein>
<dbReference type="EMBL" id="PP179334">
    <property type="protein sequence ID" value="XAI71452.1"/>
    <property type="molecule type" value="Genomic_DNA"/>
</dbReference>
<proteinExistence type="predicted"/>
<accession>A0AAU6W4F1</accession>
<organism evidence="1">
    <name type="scientific">Pseudomonas phage Aurca01</name>
    <dbReference type="NCBI Taxonomy" id="3138527"/>
    <lineage>
        <taxon>Viruses</taxon>
    </lineage>
</organism>
<evidence type="ECO:0000313" key="1">
    <source>
        <dbReference type="EMBL" id="XAI71452.1"/>
    </source>
</evidence>
<name>A0AAU6W4F1_9VIRU</name>